<dbReference type="PROSITE" id="PS51752">
    <property type="entry name" value="JACALIN_LECTIN"/>
    <property type="match status" value="1"/>
</dbReference>
<feature type="domain" description="Jacalin-type lectin" evidence="1">
    <location>
        <begin position="1"/>
        <end position="97"/>
    </location>
</feature>
<gene>
    <name evidence="2" type="ORF">GCM10011609_06140</name>
</gene>
<dbReference type="Gene3D" id="2.100.10.30">
    <property type="entry name" value="Jacalin-like lectin domain"/>
    <property type="match status" value="1"/>
</dbReference>
<dbReference type="EMBL" id="BMNC01000001">
    <property type="protein sequence ID" value="GGM73038.1"/>
    <property type="molecule type" value="Genomic_DNA"/>
</dbReference>
<sequence>MLADGTSHVHGGNGGTAHWLALSPGEHLTSVKLHSAQHNGHTRIFGIGFTTDAGRSLSGGTETSSSTSYTAPHGWQIAGFHGRSGDGIDSLGVICTRIPS</sequence>
<proteinExistence type="predicted"/>
<accession>A0ABQ2HAE2</accession>
<dbReference type="SUPFAM" id="SSF51101">
    <property type="entry name" value="Mannose-binding lectins"/>
    <property type="match status" value="1"/>
</dbReference>
<evidence type="ECO:0000313" key="2">
    <source>
        <dbReference type="EMBL" id="GGM73038.1"/>
    </source>
</evidence>
<name>A0ABQ2HAE2_9PSEU</name>
<dbReference type="InterPro" id="IPR001229">
    <property type="entry name" value="Jacalin-like_lectin_dom"/>
</dbReference>
<dbReference type="Proteomes" id="UP000597656">
    <property type="component" value="Unassembled WGS sequence"/>
</dbReference>
<dbReference type="InterPro" id="IPR036404">
    <property type="entry name" value="Jacalin-like_lectin_dom_sf"/>
</dbReference>
<organism evidence="2 3">
    <name type="scientific">Lentzea pudingi</name>
    <dbReference type="NCBI Taxonomy" id="1789439"/>
    <lineage>
        <taxon>Bacteria</taxon>
        <taxon>Bacillati</taxon>
        <taxon>Actinomycetota</taxon>
        <taxon>Actinomycetes</taxon>
        <taxon>Pseudonocardiales</taxon>
        <taxon>Pseudonocardiaceae</taxon>
        <taxon>Lentzea</taxon>
    </lineage>
</organism>
<dbReference type="Pfam" id="PF01419">
    <property type="entry name" value="Jacalin"/>
    <property type="match status" value="1"/>
</dbReference>
<keyword evidence="3" id="KW-1185">Reference proteome</keyword>
<evidence type="ECO:0000259" key="1">
    <source>
        <dbReference type="PROSITE" id="PS51752"/>
    </source>
</evidence>
<comment type="caution">
    <text evidence="2">The sequence shown here is derived from an EMBL/GenBank/DDBJ whole genome shotgun (WGS) entry which is preliminary data.</text>
</comment>
<reference evidence="3" key="1">
    <citation type="journal article" date="2019" name="Int. J. Syst. Evol. Microbiol.">
        <title>The Global Catalogue of Microorganisms (GCM) 10K type strain sequencing project: providing services to taxonomists for standard genome sequencing and annotation.</title>
        <authorList>
            <consortium name="The Broad Institute Genomics Platform"/>
            <consortium name="The Broad Institute Genome Sequencing Center for Infectious Disease"/>
            <person name="Wu L."/>
            <person name="Ma J."/>
        </authorList>
    </citation>
    <scope>NUCLEOTIDE SEQUENCE [LARGE SCALE GENOMIC DNA]</scope>
    <source>
        <strain evidence="3">CGMCC 4.7319</strain>
    </source>
</reference>
<protein>
    <recommendedName>
        <fullName evidence="1">Jacalin-type lectin domain-containing protein</fullName>
    </recommendedName>
</protein>
<evidence type="ECO:0000313" key="3">
    <source>
        <dbReference type="Proteomes" id="UP000597656"/>
    </source>
</evidence>